<dbReference type="Gene3D" id="2.60.40.10">
    <property type="entry name" value="Immunoglobulins"/>
    <property type="match status" value="1"/>
</dbReference>
<proteinExistence type="predicted"/>
<evidence type="ECO:0000259" key="3">
    <source>
        <dbReference type="PROSITE" id="PS50835"/>
    </source>
</evidence>
<dbReference type="InterPro" id="IPR003597">
    <property type="entry name" value="Ig_C1-set"/>
</dbReference>
<name>A0A852EZD0_VIDMA</name>
<evidence type="ECO:0000256" key="1">
    <source>
        <dbReference type="ARBA" id="ARBA00023319"/>
    </source>
</evidence>
<dbReference type="SUPFAM" id="SSF48726">
    <property type="entry name" value="Immunoglobulin"/>
    <property type="match status" value="1"/>
</dbReference>
<keyword evidence="5" id="KW-1185">Reference proteome</keyword>
<dbReference type="InterPro" id="IPR007110">
    <property type="entry name" value="Ig-like_dom"/>
</dbReference>
<feature type="region of interest" description="Disordered" evidence="2">
    <location>
        <begin position="1"/>
        <end position="20"/>
    </location>
</feature>
<feature type="non-terminal residue" evidence="4">
    <location>
        <position position="83"/>
    </location>
</feature>
<dbReference type="AlphaFoldDB" id="A0A852EZD0"/>
<accession>A0A852EZD0</accession>
<evidence type="ECO:0000256" key="2">
    <source>
        <dbReference type="SAM" id="MobiDB-lite"/>
    </source>
</evidence>
<feature type="domain" description="Ig-like" evidence="3">
    <location>
        <begin position="22"/>
        <end position="83"/>
    </location>
</feature>
<dbReference type="PROSITE" id="PS50835">
    <property type="entry name" value="IG_LIKE"/>
    <property type="match status" value="1"/>
</dbReference>
<protein>
    <submittedName>
        <fullName evidence="4">IGHE protein</fullName>
    </submittedName>
</protein>
<evidence type="ECO:0000313" key="4">
    <source>
        <dbReference type="EMBL" id="NXQ09523.1"/>
    </source>
</evidence>
<comment type="caution">
    <text evidence="4">The sequence shown here is derived from an EMBL/GenBank/DDBJ whole genome shotgun (WGS) entry which is preliminary data.</text>
</comment>
<dbReference type="InterPro" id="IPR013783">
    <property type="entry name" value="Ig-like_fold"/>
</dbReference>
<evidence type="ECO:0000313" key="5">
    <source>
        <dbReference type="Proteomes" id="UP000656497"/>
    </source>
</evidence>
<keyword evidence="1" id="KW-0393">Immunoglobulin domain</keyword>
<dbReference type="EMBL" id="WBNN01076276">
    <property type="protein sequence ID" value="NXQ09523.1"/>
    <property type="molecule type" value="Genomic_DNA"/>
</dbReference>
<gene>
    <name evidence="4" type="primary">Ighe</name>
    <name evidence="4" type="ORF">VIDMAC_R14992</name>
</gene>
<dbReference type="Pfam" id="PF07654">
    <property type="entry name" value="C1-set"/>
    <property type="match status" value="1"/>
</dbReference>
<reference evidence="4" key="1">
    <citation type="submission" date="2019-09" db="EMBL/GenBank/DDBJ databases">
        <title>Bird 10,000 Genomes (B10K) Project - Family phase.</title>
        <authorList>
            <person name="Zhang G."/>
        </authorList>
    </citation>
    <scope>NUCLEOTIDE SEQUENCE</scope>
    <source>
        <strain evidence="4">B10K-DU-002-50</strain>
        <tissue evidence="4">Muscle</tissue>
    </source>
</reference>
<organism evidence="4 5">
    <name type="scientific">Vidua macroura</name>
    <name type="common">Pin-tailed whydah</name>
    <dbReference type="NCBI Taxonomy" id="187451"/>
    <lineage>
        <taxon>Eukaryota</taxon>
        <taxon>Metazoa</taxon>
        <taxon>Chordata</taxon>
        <taxon>Craniata</taxon>
        <taxon>Vertebrata</taxon>
        <taxon>Euteleostomi</taxon>
        <taxon>Archelosauria</taxon>
        <taxon>Archosauria</taxon>
        <taxon>Dinosauria</taxon>
        <taxon>Saurischia</taxon>
        <taxon>Theropoda</taxon>
        <taxon>Coelurosauria</taxon>
        <taxon>Aves</taxon>
        <taxon>Neognathae</taxon>
        <taxon>Neoaves</taxon>
        <taxon>Telluraves</taxon>
        <taxon>Australaves</taxon>
        <taxon>Passeriformes</taxon>
        <taxon>Passeroidea</taxon>
        <taxon>Estrildidae</taxon>
        <taxon>Viduinae</taxon>
        <taxon>Vidua</taxon>
    </lineage>
</organism>
<feature type="non-terminal residue" evidence="4">
    <location>
        <position position="1"/>
    </location>
</feature>
<dbReference type="InterPro" id="IPR036179">
    <property type="entry name" value="Ig-like_dom_sf"/>
</dbReference>
<dbReference type="InterPro" id="IPR050380">
    <property type="entry name" value="Immune_Resp_Modulators"/>
</dbReference>
<dbReference type="Proteomes" id="UP000656497">
    <property type="component" value="Unassembled WGS sequence"/>
</dbReference>
<dbReference type="PANTHER" id="PTHR23411">
    <property type="entry name" value="TAPASIN"/>
    <property type="match status" value="1"/>
</dbReference>
<sequence>NFRQIFSNFPDFSPSAGKRLPPSVFLLPPPAEELSSSRPTLSLTCLARGFFPDAIDVQWQRDQEILGGSGDPSATPAGSSAIP</sequence>
<feature type="region of interest" description="Disordered" evidence="2">
    <location>
        <begin position="64"/>
        <end position="83"/>
    </location>
</feature>